<comment type="subcellular location">
    <subcellularLocation>
        <location evidence="1">Cytoplasm</location>
    </subcellularLocation>
</comment>
<feature type="compositionally biased region" description="Low complexity" evidence="9">
    <location>
        <begin position="465"/>
        <end position="482"/>
    </location>
</feature>
<feature type="region of interest" description="Disordered" evidence="9">
    <location>
        <begin position="435"/>
        <end position="454"/>
    </location>
</feature>
<evidence type="ECO:0000256" key="4">
    <source>
        <dbReference type="ARBA" id="ARBA00022574"/>
    </source>
</evidence>
<dbReference type="Gene3D" id="2.130.10.10">
    <property type="entry name" value="YVTN repeat-like/Quinoprotein amine dehydrogenase"/>
    <property type="match status" value="2"/>
</dbReference>
<feature type="domain" description="DUF1899" evidence="10">
    <location>
        <begin position="595"/>
        <end position="658"/>
    </location>
</feature>
<dbReference type="Proteomes" id="UP001162060">
    <property type="component" value="Unassembled WGS sequence"/>
</dbReference>
<dbReference type="InterPro" id="IPR015048">
    <property type="entry name" value="DUF1899"/>
</dbReference>
<dbReference type="SMART" id="SM00320">
    <property type="entry name" value="WD40"/>
    <property type="match status" value="7"/>
</dbReference>
<accession>A0AAV1TKJ4</accession>
<organism evidence="11 12">
    <name type="scientific">Peronospora matthiolae</name>
    <dbReference type="NCBI Taxonomy" id="2874970"/>
    <lineage>
        <taxon>Eukaryota</taxon>
        <taxon>Sar</taxon>
        <taxon>Stramenopiles</taxon>
        <taxon>Oomycota</taxon>
        <taxon>Peronosporomycetes</taxon>
        <taxon>Peronosporales</taxon>
        <taxon>Peronosporaceae</taxon>
        <taxon>Peronospora</taxon>
    </lineage>
</organism>
<keyword evidence="5 8" id="KW-0677">Repeat</keyword>
<name>A0AAV1TKJ4_9STRA</name>
<feature type="repeat" description="WD" evidence="7">
    <location>
        <begin position="720"/>
        <end position="762"/>
    </location>
</feature>
<evidence type="ECO:0000313" key="11">
    <source>
        <dbReference type="EMBL" id="CAK7922953.1"/>
    </source>
</evidence>
<feature type="region of interest" description="Disordered" evidence="9">
    <location>
        <begin position="1051"/>
        <end position="1076"/>
    </location>
</feature>
<feature type="compositionally biased region" description="Basic and acidic residues" evidence="9">
    <location>
        <begin position="492"/>
        <end position="501"/>
    </location>
</feature>
<evidence type="ECO:0000256" key="8">
    <source>
        <dbReference type="RuleBase" id="RU280818"/>
    </source>
</evidence>
<evidence type="ECO:0000256" key="9">
    <source>
        <dbReference type="SAM" id="MobiDB-lite"/>
    </source>
</evidence>
<dbReference type="PANTHER" id="PTHR10856">
    <property type="entry name" value="CORONIN"/>
    <property type="match status" value="1"/>
</dbReference>
<evidence type="ECO:0000259" key="10">
    <source>
        <dbReference type="SMART" id="SM01166"/>
    </source>
</evidence>
<keyword evidence="6" id="KW-0009">Actin-binding</keyword>
<reference evidence="11" key="1">
    <citation type="submission" date="2024-01" db="EMBL/GenBank/DDBJ databases">
        <authorList>
            <person name="Webb A."/>
        </authorList>
    </citation>
    <scope>NUCLEOTIDE SEQUENCE</scope>
    <source>
        <strain evidence="11">Pm1</strain>
    </source>
</reference>
<keyword evidence="4 7" id="KW-0853">WD repeat</keyword>
<comment type="caution">
    <text evidence="11">The sequence shown here is derived from an EMBL/GenBank/DDBJ whole genome shotgun (WGS) entry which is preliminary data.</text>
</comment>
<feature type="region of interest" description="Disordered" evidence="9">
    <location>
        <begin position="548"/>
        <end position="579"/>
    </location>
</feature>
<dbReference type="InterPro" id="IPR001680">
    <property type="entry name" value="WD40_rpt"/>
</dbReference>
<dbReference type="PANTHER" id="PTHR10856:SF20">
    <property type="entry name" value="CORONIN-7"/>
    <property type="match status" value="1"/>
</dbReference>
<dbReference type="SMART" id="SM01167">
    <property type="entry name" value="DUF1900"/>
    <property type="match status" value="2"/>
</dbReference>
<evidence type="ECO:0000313" key="12">
    <source>
        <dbReference type="Proteomes" id="UP001162060"/>
    </source>
</evidence>
<sequence>MTASHTSKFRHVESTRLAPASRVLTHLPVSIPSASSERPALAATSSQFAFVQSTDTYGGSVQVEALSGIDAAGKQSQESKETRPLVVHAHETGRVTAVAFSRFREDLLLSAGDAVATVKLWRVGSPGERMDELVTPVAVFSHDTAGSVVGIMPHPTAESVLATYSRRGVLRLYDVHAETMSLERAVGQGASLTSADWTWDGRAVIAATQDRAVRMVDPREHPTSMVEVPKAHSGTRPVGVLWCGRTQHFVTCGSDALMQEREFKLWDPRRMAKCVHRERVDAGGGGQLFPLYDPDVDLLFVLGKGSRSARMFEVDVTRAPYVHALNCSTSSDTTLAATLLPKSVCDTNVCEVARVLNLSTSGTSGGASCEVISYRVPRKEATYTFQSDLYPDTLSKEAAITSEEWLRGQNADPKLEAVTPTVKGADDMVESVFGRPTASVPGRGAPTTSAATASSGWKISGWGQALSSSASSSAPSNLASDARTGWRSSMRKWNEPEHKTETNSLGQTQWSTGTTWNATARATESAVAHDSSDTTHATSRVAATDASEALMTKSDESSPTAVAATTPDALPMGEDPTTTIDSVELSDKARRLGAKYGHKLKYVQGKEAPRNDVFYFGDKRAAFSTQASPVIAASATYWAAPIVGAGGPVLVEKLGATGKAQHGAVSVLNGQKAMVSALAFNPFADNVLATGSADSTIQLWTLPQTKTDASDAPRDPSLTLSGHTKGVRTLQFNPTAADVLCSTSHDLSLRFWDVETGHEKLRLERKLDDIAWNMAFSSDGALLATASRAKIVRVFDPRQSDRAVVTIGCGHESNKPQFVTWVDLTRLLTIGVNERSETQVSFWDPRNLVEPVGTPALVGPAASAGSTTTPLPLYDSSSRLLFLVGTGSRHIWSYEVDPIAATVQPNLPFMMTGTDTIGGVALLPKKTCNVRDVELARLLVATPNVVEQVSFFLPRAQKLKDFFQDDVFGLVPKQEPSLTAAQWFAGEPGAPLYESLQPPGMVPLSEKLEDVAPPRPKTLDFQARRREAEEKKRQMTDQFARLSTLATQPSLHFDRYTGVDPPAPQIVEDDSDDDWD</sequence>
<feature type="repeat" description="WD" evidence="7">
    <location>
        <begin position="668"/>
        <end position="710"/>
    </location>
</feature>
<evidence type="ECO:0000256" key="6">
    <source>
        <dbReference type="ARBA" id="ARBA00023203"/>
    </source>
</evidence>
<feature type="region of interest" description="Disordered" evidence="9">
    <location>
        <begin position="465"/>
        <end position="510"/>
    </location>
</feature>
<dbReference type="Pfam" id="PF00400">
    <property type="entry name" value="WD40"/>
    <property type="match status" value="3"/>
</dbReference>
<dbReference type="GO" id="GO:0003779">
    <property type="term" value="F:actin binding"/>
    <property type="evidence" value="ECO:0007669"/>
    <property type="project" value="UniProtKB-KW"/>
</dbReference>
<dbReference type="EMBL" id="CAKLBY020000066">
    <property type="protein sequence ID" value="CAK7922953.1"/>
    <property type="molecule type" value="Genomic_DNA"/>
</dbReference>
<dbReference type="PROSITE" id="PS50082">
    <property type="entry name" value="WD_REPEATS_2"/>
    <property type="match status" value="2"/>
</dbReference>
<keyword evidence="3" id="KW-0963">Cytoplasm</keyword>
<dbReference type="PROSITE" id="PS00678">
    <property type="entry name" value="WD_REPEATS_1"/>
    <property type="match status" value="1"/>
</dbReference>
<feature type="compositionally biased region" description="Acidic residues" evidence="9">
    <location>
        <begin position="1067"/>
        <end position="1076"/>
    </location>
</feature>
<evidence type="ECO:0000256" key="7">
    <source>
        <dbReference type="PROSITE-ProRule" id="PRU00221"/>
    </source>
</evidence>
<dbReference type="InterPro" id="IPR036322">
    <property type="entry name" value="WD40_repeat_dom_sf"/>
</dbReference>
<dbReference type="AlphaFoldDB" id="A0AAV1TKJ4"/>
<dbReference type="SUPFAM" id="SSF50978">
    <property type="entry name" value="WD40 repeat-like"/>
    <property type="match status" value="1"/>
</dbReference>
<dbReference type="FunFam" id="2.130.10.10:FF:000774">
    <property type="entry name" value="Coronin"/>
    <property type="match status" value="1"/>
</dbReference>
<dbReference type="InterPro" id="IPR019775">
    <property type="entry name" value="WD40_repeat_CS"/>
</dbReference>
<comment type="similarity">
    <text evidence="2 8">Belongs to the WD repeat coronin family.</text>
</comment>
<protein>
    <recommendedName>
        <fullName evidence="8">Coronin</fullName>
    </recommendedName>
</protein>
<evidence type="ECO:0000256" key="1">
    <source>
        <dbReference type="ARBA" id="ARBA00004496"/>
    </source>
</evidence>
<proteinExistence type="inferred from homology"/>
<gene>
    <name evidence="11" type="ORF">PM001_LOCUS8124</name>
</gene>
<dbReference type="InterPro" id="IPR015505">
    <property type="entry name" value="Coronin"/>
</dbReference>
<dbReference type="PROSITE" id="PS50294">
    <property type="entry name" value="WD_REPEATS_REGION"/>
    <property type="match status" value="2"/>
</dbReference>
<evidence type="ECO:0000256" key="3">
    <source>
        <dbReference type="ARBA" id="ARBA00022490"/>
    </source>
</evidence>
<evidence type="ECO:0000256" key="5">
    <source>
        <dbReference type="ARBA" id="ARBA00022737"/>
    </source>
</evidence>
<evidence type="ECO:0000256" key="2">
    <source>
        <dbReference type="ARBA" id="ARBA00009482"/>
    </source>
</evidence>
<dbReference type="InterPro" id="IPR015943">
    <property type="entry name" value="WD40/YVTN_repeat-like_dom_sf"/>
</dbReference>
<dbReference type="SMART" id="SM01166">
    <property type="entry name" value="DUF1899"/>
    <property type="match status" value="1"/>
</dbReference>
<dbReference type="Pfam" id="PF16300">
    <property type="entry name" value="WD40_4"/>
    <property type="match status" value="2"/>
</dbReference>
<dbReference type="GO" id="GO:0005737">
    <property type="term" value="C:cytoplasm"/>
    <property type="evidence" value="ECO:0007669"/>
    <property type="project" value="UniProtKB-SubCell"/>
</dbReference>